<reference evidence="1 2" key="1">
    <citation type="submission" date="2024-11" db="EMBL/GenBank/DDBJ databases">
        <authorList>
            <person name="Kaparullina E.N."/>
            <person name="Delegan Y.A."/>
            <person name="Doronina N.V."/>
        </authorList>
    </citation>
    <scope>NUCLEOTIDE SEQUENCE [LARGE SCALE GENOMIC DNA]</scope>
    <source>
        <strain evidence="1 2">7sh_L</strain>
    </source>
</reference>
<comment type="caution">
    <text evidence="1">The sequence shown here is derived from an EMBL/GenBank/DDBJ whole genome shotgun (WGS) entry which is preliminary data.</text>
</comment>
<dbReference type="Proteomes" id="UP001617669">
    <property type="component" value="Unassembled WGS sequence"/>
</dbReference>
<proteinExistence type="predicted"/>
<accession>A0ABW8GM26</accession>
<dbReference type="EMBL" id="JBIWXY010000001">
    <property type="protein sequence ID" value="MFJ5446413.1"/>
    <property type="molecule type" value="Genomic_DNA"/>
</dbReference>
<name>A0ABW8GM26_9PROT</name>
<dbReference type="PANTHER" id="PTHR41729:SF1">
    <property type="entry name" value="GLUTAMYL-TRNA SYNTHETASE"/>
    <property type="match status" value="1"/>
</dbReference>
<sequence>MQHFSPPAFGSRFTQAITTFDARNARDPNQTLVDGVATPKELAYAQRMTEMLQRYQPDAPETLHLAARCQHIERWTLPRDAYPMTKPGYHQWRRKLKEYHAEVASEIMQQAGYDAEAIARVTRLVSKDAPLADAEMQVLEDVIVMVFVEYYLEEFVAQHPEYDVPKWKDILRKTLRKVSKAGHQALLTQVKLPQALVPLIQEVMTEEGWL</sequence>
<dbReference type="InterPro" id="IPR025255">
    <property type="entry name" value="DUF4202"/>
</dbReference>
<dbReference type="RefSeq" id="WP_400881674.1">
    <property type="nucleotide sequence ID" value="NZ_JBIWXY010000001.1"/>
</dbReference>
<dbReference type="Pfam" id="PF13875">
    <property type="entry name" value="DUF4202"/>
    <property type="match status" value="1"/>
</dbReference>
<evidence type="ECO:0000313" key="1">
    <source>
        <dbReference type="EMBL" id="MFJ5446413.1"/>
    </source>
</evidence>
<organism evidence="1 2">
    <name type="scientific">Methylobacillus methanolivorans</name>
    <dbReference type="NCBI Taxonomy" id="1848927"/>
    <lineage>
        <taxon>Bacteria</taxon>
        <taxon>Pseudomonadati</taxon>
        <taxon>Pseudomonadota</taxon>
        <taxon>Betaproteobacteria</taxon>
        <taxon>Nitrosomonadales</taxon>
        <taxon>Methylophilaceae</taxon>
        <taxon>Methylobacillus</taxon>
    </lineage>
</organism>
<dbReference type="PANTHER" id="PTHR41729">
    <property type="entry name" value="GLUTAMYL-TRNA SYNTHETASE"/>
    <property type="match status" value="1"/>
</dbReference>
<keyword evidence="2" id="KW-1185">Reference proteome</keyword>
<evidence type="ECO:0000313" key="2">
    <source>
        <dbReference type="Proteomes" id="UP001617669"/>
    </source>
</evidence>
<protein>
    <submittedName>
        <fullName evidence="1">DUF4202 domain-containing protein</fullName>
    </submittedName>
</protein>
<gene>
    <name evidence="1" type="ORF">ACIKP9_09250</name>
</gene>